<comment type="caution">
    <text evidence="3">The sequence shown here is derived from an EMBL/GenBank/DDBJ whole genome shotgun (WGS) entry which is preliminary data.</text>
</comment>
<evidence type="ECO:0000259" key="2">
    <source>
        <dbReference type="Pfam" id="PF07995"/>
    </source>
</evidence>
<feature type="compositionally biased region" description="Basic and acidic residues" evidence="1">
    <location>
        <begin position="184"/>
        <end position="199"/>
    </location>
</feature>
<proteinExistence type="predicted"/>
<dbReference type="Proteomes" id="UP000586119">
    <property type="component" value="Unassembled WGS sequence"/>
</dbReference>
<evidence type="ECO:0000313" key="4">
    <source>
        <dbReference type="Proteomes" id="UP000586119"/>
    </source>
</evidence>
<dbReference type="AlphaFoldDB" id="A0A7Z0LJV9"/>
<dbReference type="Gene3D" id="2.120.10.30">
    <property type="entry name" value="TolB, C-terminal domain"/>
    <property type="match status" value="1"/>
</dbReference>
<sequence length="388" mass="42510">MLPRALIRSLITSAAILFISHSHVISHAIASEPVATIESEHLTFRIERVANNLEHPWAVTRLPDGRYLVSERSGNLILITENGDKQTLPGLPDVSTHGQGGLLDVSLHPRFGEAGGEHDWVYFTWSKPDGQLTRTALSRGKWQGETLTDIELVFEQDRASSPGRHYGSRLAWLPDGTLLMSIGDRGRDPSRAQASDDHAGSTLRLTATGDVPDDNPFIDDTNTLDEIYTQGNRNIQGMIVRENGEPWATEHGPRTGDELNYLQPGKNYGWPEVSRGNDYATNEPIGANTLPGMVDPVYVFTGRFAPSGLAEVTSNDFAPWQGQLLAGGLGSETLIRLALEGQKVTQEEVLLEGQLGRIRDVHQSPKGGIYLLTDESPAALYRLKPQAK</sequence>
<name>A0A7Z0LJV9_9GAMM</name>
<evidence type="ECO:0000313" key="3">
    <source>
        <dbReference type="EMBL" id="NYS60238.1"/>
    </source>
</evidence>
<dbReference type="InterPro" id="IPR011042">
    <property type="entry name" value="6-blade_b-propeller_TolB-like"/>
</dbReference>
<evidence type="ECO:0000256" key="1">
    <source>
        <dbReference type="SAM" id="MobiDB-lite"/>
    </source>
</evidence>
<organism evidence="3 4">
    <name type="scientific">Vreelandella salicampi</name>
    <dbReference type="NCBI Taxonomy" id="1449798"/>
    <lineage>
        <taxon>Bacteria</taxon>
        <taxon>Pseudomonadati</taxon>
        <taxon>Pseudomonadota</taxon>
        <taxon>Gammaproteobacteria</taxon>
        <taxon>Oceanospirillales</taxon>
        <taxon>Halomonadaceae</taxon>
        <taxon>Vreelandella</taxon>
    </lineage>
</organism>
<protein>
    <submittedName>
        <fullName evidence="3">PQQ-dependent sugar dehydrogenase</fullName>
    </submittedName>
</protein>
<keyword evidence="4" id="KW-1185">Reference proteome</keyword>
<feature type="region of interest" description="Disordered" evidence="1">
    <location>
        <begin position="183"/>
        <end position="216"/>
    </location>
</feature>
<reference evidence="3 4" key="1">
    <citation type="journal article" date="2015" name="Int. J. Syst. Evol. Microbiol.">
        <title>Halomonas salicampi sp. nov., a halotolerant and alkalitolerant bacterium isolated from a saltern soil.</title>
        <authorList>
            <person name="Lee J.C."/>
            <person name="Kim Y.S."/>
            <person name="Yun B.S."/>
            <person name="Whang K.S."/>
        </authorList>
    </citation>
    <scope>NUCLEOTIDE SEQUENCE [LARGE SCALE GENOMIC DNA]</scope>
    <source>
        <strain evidence="3 4">BH103</strain>
    </source>
</reference>
<dbReference type="RefSeq" id="WP_179929579.1">
    <property type="nucleotide sequence ID" value="NZ_JACCDF010000003.1"/>
</dbReference>
<dbReference type="SUPFAM" id="SSF50952">
    <property type="entry name" value="Soluble quinoprotein glucose dehydrogenase"/>
    <property type="match status" value="1"/>
</dbReference>
<dbReference type="Pfam" id="PF07995">
    <property type="entry name" value="GSDH"/>
    <property type="match status" value="1"/>
</dbReference>
<dbReference type="PANTHER" id="PTHR19328:SF75">
    <property type="entry name" value="ALDOSE SUGAR DEHYDROGENASE YLII"/>
    <property type="match status" value="1"/>
</dbReference>
<dbReference type="EMBL" id="JACCDF010000003">
    <property type="protein sequence ID" value="NYS60238.1"/>
    <property type="molecule type" value="Genomic_DNA"/>
</dbReference>
<gene>
    <name evidence="3" type="ORF">HZS81_05600</name>
</gene>
<accession>A0A7Z0LJV9</accession>
<dbReference type="InterPro" id="IPR011041">
    <property type="entry name" value="Quinoprot_gluc/sorb_DH_b-prop"/>
</dbReference>
<dbReference type="InterPro" id="IPR012938">
    <property type="entry name" value="Glc/Sorbosone_DH"/>
</dbReference>
<feature type="domain" description="Glucose/Sorbosone dehydrogenase" evidence="2">
    <location>
        <begin position="53"/>
        <end position="382"/>
    </location>
</feature>
<dbReference type="PANTHER" id="PTHR19328">
    <property type="entry name" value="HEDGEHOG-INTERACTING PROTEIN"/>
    <property type="match status" value="1"/>
</dbReference>